<dbReference type="PANTHER" id="PTHR34832">
    <property type="entry name" value="CENTROMERE PROTEIN W"/>
    <property type="match status" value="1"/>
</dbReference>
<dbReference type="InterPro" id="IPR052484">
    <property type="entry name" value="CENP-W/WIP1"/>
</dbReference>
<evidence type="ECO:0000256" key="3">
    <source>
        <dbReference type="ARBA" id="ARBA00022454"/>
    </source>
</evidence>
<reference evidence="8" key="2">
    <citation type="submission" date="2023-06" db="EMBL/GenBank/DDBJ databases">
        <authorList>
            <consortium name="Lawrence Berkeley National Laboratory"/>
            <person name="Haridas S."/>
            <person name="Hensen N."/>
            <person name="Bonometti L."/>
            <person name="Westerberg I."/>
            <person name="Brannstrom I.O."/>
            <person name="Guillou S."/>
            <person name="Cros-Aarteil S."/>
            <person name="Calhoun S."/>
            <person name="Kuo A."/>
            <person name="Mondo S."/>
            <person name="Pangilinan J."/>
            <person name="Riley R."/>
            <person name="Labutti K."/>
            <person name="Andreopoulos B."/>
            <person name="Lipzen A."/>
            <person name="Chen C."/>
            <person name="Yanf M."/>
            <person name="Daum C."/>
            <person name="Ng V."/>
            <person name="Clum A."/>
            <person name="Steindorff A."/>
            <person name="Ohm R."/>
            <person name="Martin F."/>
            <person name="Silar P."/>
            <person name="Natvig D."/>
            <person name="Lalanne C."/>
            <person name="Gautier V."/>
            <person name="Ament-Velasquez S.L."/>
            <person name="Kruys A."/>
            <person name="Hutchinson M.I."/>
            <person name="Powell A.J."/>
            <person name="Barry K."/>
            <person name="Miller A.N."/>
            <person name="Grigoriev I.V."/>
            <person name="Debuchy R."/>
            <person name="Gladieux P."/>
            <person name="Thoren M.H."/>
            <person name="Johannesson H."/>
        </authorList>
    </citation>
    <scope>NUCLEOTIDE SEQUENCE</scope>
    <source>
        <strain evidence="8">SMH4131-1</strain>
    </source>
</reference>
<dbReference type="PANTHER" id="PTHR34832:SF1">
    <property type="entry name" value="CENTROMERE PROTEIN W"/>
    <property type="match status" value="1"/>
</dbReference>
<reference evidence="8" key="1">
    <citation type="journal article" date="2023" name="Mol. Phylogenet. Evol.">
        <title>Genome-scale phylogeny and comparative genomics of the fungal order Sordariales.</title>
        <authorList>
            <person name="Hensen N."/>
            <person name="Bonometti L."/>
            <person name="Westerberg I."/>
            <person name="Brannstrom I.O."/>
            <person name="Guillou S."/>
            <person name="Cros-Aarteil S."/>
            <person name="Calhoun S."/>
            <person name="Haridas S."/>
            <person name="Kuo A."/>
            <person name="Mondo S."/>
            <person name="Pangilinan J."/>
            <person name="Riley R."/>
            <person name="LaButti K."/>
            <person name="Andreopoulos B."/>
            <person name="Lipzen A."/>
            <person name="Chen C."/>
            <person name="Yan M."/>
            <person name="Daum C."/>
            <person name="Ng V."/>
            <person name="Clum A."/>
            <person name="Steindorff A."/>
            <person name="Ohm R.A."/>
            <person name="Martin F."/>
            <person name="Silar P."/>
            <person name="Natvig D.O."/>
            <person name="Lalanne C."/>
            <person name="Gautier V."/>
            <person name="Ament-Velasquez S.L."/>
            <person name="Kruys A."/>
            <person name="Hutchinson M.I."/>
            <person name="Powell A.J."/>
            <person name="Barry K."/>
            <person name="Miller A.N."/>
            <person name="Grigoriev I.V."/>
            <person name="Debuchy R."/>
            <person name="Gladieux P."/>
            <person name="Hiltunen Thoren M."/>
            <person name="Johannesson H."/>
        </authorList>
    </citation>
    <scope>NUCLEOTIDE SEQUENCE</scope>
    <source>
        <strain evidence="8">SMH4131-1</strain>
    </source>
</reference>
<comment type="subcellular location">
    <subcellularLocation>
        <location evidence="2">Chromosome</location>
        <location evidence="2">Centromere</location>
        <location evidence="2">Kinetochore</location>
    </subcellularLocation>
    <subcellularLocation>
        <location evidence="1">Nucleus</location>
    </subcellularLocation>
</comment>
<evidence type="ECO:0000256" key="1">
    <source>
        <dbReference type="ARBA" id="ARBA00004123"/>
    </source>
</evidence>
<keyword evidence="5" id="KW-0539">Nucleus</keyword>
<dbReference type="GO" id="GO:0000776">
    <property type="term" value="C:kinetochore"/>
    <property type="evidence" value="ECO:0007669"/>
    <property type="project" value="UniProtKB-KW"/>
</dbReference>
<accession>A0AAE0IAH3</accession>
<name>A0AAE0IAH3_9PEZI</name>
<keyword evidence="3" id="KW-0158">Chromosome</keyword>
<dbReference type="GO" id="GO:0046982">
    <property type="term" value="F:protein heterodimerization activity"/>
    <property type="evidence" value="ECO:0007669"/>
    <property type="project" value="InterPro"/>
</dbReference>
<protein>
    <recommendedName>
        <fullName evidence="10">Transcription factor CBF/NF-Y/archaeal histone domain-containing protein</fullName>
    </recommendedName>
</protein>
<evidence type="ECO:0000256" key="7">
    <source>
        <dbReference type="ARBA" id="ARBA00038432"/>
    </source>
</evidence>
<evidence type="ECO:0000256" key="6">
    <source>
        <dbReference type="ARBA" id="ARBA00023328"/>
    </source>
</evidence>
<gene>
    <name evidence="8" type="ORF">B0T19DRAFT_465628</name>
</gene>
<dbReference type="FunFam" id="1.10.20.10:FF:000075">
    <property type="entry name" value="WGS project CABT00000000 data, contig 2.56"/>
    <property type="match status" value="1"/>
</dbReference>
<evidence type="ECO:0000313" key="9">
    <source>
        <dbReference type="Proteomes" id="UP001286456"/>
    </source>
</evidence>
<dbReference type="CDD" id="cd13732">
    <property type="entry name" value="HFD_CENP-W"/>
    <property type="match status" value="1"/>
</dbReference>
<sequence length="137" mass="15084">MATTQSPTSATDALELSTRHLAPSSLEVNKFASFEVETASIPWSSSYQSLKYRPRDAIRMAPGQKLYPRATVKKIVKAHSNCNVSKNVDVTIFLDYVLFMQTLMKEATIEAKQGGERGVTARSVRKVTADALAKFKG</sequence>
<keyword evidence="9" id="KW-1185">Reference proteome</keyword>
<dbReference type="Gene3D" id="1.10.20.10">
    <property type="entry name" value="Histone, subunit A"/>
    <property type="match status" value="1"/>
</dbReference>
<evidence type="ECO:0000256" key="4">
    <source>
        <dbReference type="ARBA" id="ARBA00022838"/>
    </source>
</evidence>
<keyword evidence="4" id="KW-0995">Kinetochore</keyword>
<evidence type="ECO:0008006" key="10">
    <source>
        <dbReference type="Google" id="ProtNLM"/>
    </source>
</evidence>
<dbReference type="GO" id="GO:0051382">
    <property type="term" value="P:kinetochore assembly"/>
    <property type="evidence" value="ECO:0007669"/>
    <property type="project" value="TreeGrafter"/>
</dbReference>
<dbReference type="Proteomes" id="UP001286456">
    <property type="component" value="Unassembled WGS sequence"/>
</dbReference>
<comment type="similarity">
    <text evidence="7">Belongs to the CENP-W/WIP1 family.</text>
</comment>
<dbReference type="EMBL" id="JAUEPO010000005">
    <property type="protein sequence ID" value="KAK3320691.1"/>
    <property type="molecule type" value="Genomic_DNA"/>
</dbReference>
<evidence type="ECO:0000256" key="5">
    <source>
        <dbReference type="ARBA" id="ARBA00023242"/>
    </source>
</evidence>
<comment type="caution">
    <text evidence="8">The sequence shown here is derived from an EMBL/GenBank/DDBJ whole genome shotgun (WGS) entry which is preliminary data.</text>
</comment>
<evidence type="ECO:0000256" key="2">
    <source>
        <dbReference type="ARBA" id="ARBA00004629"/>
    </source>
</evidence>
<organism evidence="8 9">
    <name type="scientific">Cercophora scortea</name>
    <dbReference type="NCBI Taxonomy" id="314031"/>
    <lineage>
        <taxon>Eukaryota</taxon>
        <taxon>Fungi</taxon>
        <taxon>Dikarya</taxon>
        <taxon>Ascomycota</taxon>
        <taxon>Pezizomycotina</taxon>
        <taxon>Sordariomycetes</taxon>
        <taxon>Sordariomycetidae</taxon>
        <taxon>Sordariales</taxon>
        <taxon>Lasiosphaeriaceae</taxon>
        <taxon>Cercophora</taxon>
    </lineage>
</organism>
<evidence type="ECO:0000313" key="8">
    <source>
        <dbReference type="EMBL" id="KAK3320691.1"/>
    </source>
</evidence>
<dbReference type="InterPro" id="IPR009072">
    <property type="entry name" value="Histone-fold"/>
</dbReference>
<dbReference type="GO" id="GO:0000278">
    <property type="term" value="P:mitotic cell cycle"/>
    <property type="evidence" value="ECO:0007669"/>
    <property type="project" value="TreeGrafter"/>
</dbReference>
<proteinExistence type="inferred from homology"/>
<dbReference type="AlphaFoldDB" id="A0AAE0IAH3"/>
<keyword evidence="6" id="KW-0137">Centromere</keyword>
<dbReference type="GO" id="GO:0007059">
    <property type="term" value="P:chromosome segregation"/>
    <property type="evidence" value="ECO:0007669"/>
    <property type="project" value="TreeGrafter"/>
</dbReference>
<dbReference type="GO" id="GO:0005654">
    <property type="term" value="C:nucleoplasm"/>
    <property type="evidence" value="ECO:0007669"/>
    <property type="project" value="TreeGrafter"/>
</dbReference>
<dbReference type="SUPFAM" id="SSF47113">
    <property type="entry name" value="Histone-fold"/>
    <property type="match status" value="1"/>
</dbReference>